<organism evidence="1">
    <name type="scientific">Rhizophora mucronata</name>
    <name type="common">Asiatic mangrove</name>
    <dbReference type="NCBI Taxonomy" id="61149"/>
    <lineage>
        <taxon>Eukaryota</taxon>
        <taxon>Viridiplantae</taxon>
        <taxon>Streptophyta</taxon>
        <taxon>Embryophyta</taxon>
        <taxon>Tracheophyta</taxon>
        <taxon>Spermatophyta</taxon>
        <taxon>Magnoliopsida</taxon>
        <taxon>eudicotyledons</taxon>
        <taxon>Gunneridae</taxon>
        <taxon>Pentapetalae</taxon>
        <taxon>rosids</taxon>
        <taxon>fabids</taxon>
        <taxon>Malpighiales</taxon>
        <taxon>Rhizophoraceae</taxon>
        <taxon>Rhizophora</taxon>
    </lineage>
</organism>
<dbReference type="EMBL" id="GGEC01065543">
    <property type="protein sequence ID" value="MBX46027.1"/>
    <property type="molecule type" value="Transcribed_RNA"/>
</dbReference>
<name>A0A2P2NU21_RHIMU</name>
<evidence type="ECO:0000313" key="1">
    <source>
        <dbReference type="EMBL" id="MBX46027.1"/>
    </source>
</evidence>
<dbReference type="AlphaFoldDB" id="A0A2P2NU21"/>
<sequence>MQSIQSASALTNSFKSIFFFITI</sequence>
<reference evidence="1" key="1">
    <citation type="submission" date="2018-02" db="EMBL/GenBank/DDBJ databases">
        <title>Rhizophora mucronata_Transcriptome.</title>
        <authorList>
            <person name="Meera S.P."/>
            <person name="Sreeshan A."/>
            <person name="Augustine A."/>
        </authorList>
    </citation>
    <scope>NUCLEOTIDE SEQUENCE</scope>
    <source>
        <tissue evidence="1">Leaf</tissue>
    </source>
</reference>
<protein>
    <submittedName>
        <fullName evidence="1">Uncharacterized protein</fullName>
    </submittedName>
</protein>
<proteinExistence type="predicted"/>
<accession>A0A2P2NU21</accession>